<dbReference type="AlphaFoldDB" id="A0A9W6T3U0"/>
<accession>A0A9W6T3U0</accession>
<comment type="caution">
    <text evidence="1">The sequence shown here is derived from an EMBL/GenBank/DDBJ whole genome shotgun (WGS) entry which is preliminary data.</text>
</comment>
<evidence type="ECO:0000313" key="1">
    <source>
        <dbReference type="EMBL" id="GME75536.1"/>
    </source>
</evidence>
<dbReference type="EMBL" id="BSXN01002086">
    <property type="protein sequence ID" value="GME75536.1"/>
    <property type="molecule type" value="Genomic_DNA"/>
</dbReference>
<name>A0A9W6T3U0_CANBO</name>
<gene>
    <name evidence="1" type="ORF">Cboi02_000482300</name>
</gene>
<reference evidence="1" key="1">
    <citation type="submission" date="2023-04" db="EMBL/GenBank/DDBJ databases">
        <title>Candida boidinii NBRC 10035.</title>
        <authorList>
            <person name="Ichikawa N."/>
            <person name="Sato H."/>
            <person name="Tonouchi N."/>
        </authorList>
    </citation>
    <scope>NUCLEOTIDE SEQUENCE</scope>
    <source>
        <strain evidence="1">NBRC 10035</strain>
    </source>
</reference>
<evidence type="ECO:0000313" key="2">
    <source>
        <dbReference type="Proteomes" id="UP001165120"/>
    </source>
</evidence>
<sequence>MLRNVRNTLRLLANVQIGKLPLQTRSLSTASEFLKTFKENETQDPIKKNGIFMPLPKESIEDYNLRCELQLVQSVKENLQESLVSAYTTESPTQFKRFRKVSLWAPFKFRTKHDPKSLLKFTSPKFEDINTCEKIENYLLLISLAKFQPNDDRMINKFIYSLVFKAQPDSDLEINNKIFNLPPVFRNIKTLNYFLLFFVTRKDLDSALTIYYNSGIMDKNCQLAPSDPRQYQYNPDESSMKSHTINILLKLNSIVNLSNLNFNNLKFTQKLITDILEVNSLNTTAETFLLIYLNLQNTTSKITYLNWLRENDINLNLFIDSNHSTFKDLCIINDKLLLKELETTKNLQLLNWLK</sequence>
<dbReference type="Proteomes" id="UP001165120">
    <property type="component" value="Unassembled WGS sequence"/>
</dbReference>
<keyword evidence="2" id="KW-1185">Reference proteome</keyword>
<protein>
    <submittedName>
        <fullName evidence="1">Unnamed protein product</fullName>
    </submittedName>
</protein>
<organism evidence="1 2">
    <name type="scientific">Candida boidinii</name>
    <name type="common">Yeast</name>
    <dbReference type="NCBI Taxonomy" id="5477"/>
    <lineage>
        <taxon>Eukaryota</taxon>
        <taxon>Fungi</taxon>
        <taxon>Dikarya</taxon>
        <taxon>Ascomycota</taxon>
        <taxon>Saccharomycotina</taxon>
        <taxon>Pichiomycetes</taxon>
        <taxon>Pichiales</taxon>
        <taxon>Pichiaceae</taxon>
        <taxon>Ogataea</taxon>
        <taxon>Ogataea/Candida clade</taxon>
    </lineage>
</organism>
<proteinExistence type="predicted"/>